<dbReference type="KEGG" id="gur:Gura_3275"/>
<evidence type="ECO:0000259" key="4">
    <source>
        <dbReference type="Pfam" id="PF01555"/>
    </source>
</evidence>
<dbReference type="STRING" id="351605.Gura_3275"/>
<accession>A5G6L6</accession>
<gene>
    <name evidence="5" type="ordered locus">Gura_3275</name>
</gene>
<dbReference type="Pfam" id="PF01555">
    <property type="entry name" value="N6_N4_Mtase"/>
    <property type="match status" value="1"/>
</dbReference>
<dbReference type="GO" id="GO:0008170">
    <property type="term" value="F:N-methyltransferase activity"/>
    <property type="evidence" value="ECO:0007669"/>
    <property type="project" value="InterPro"/>
</dbReference>
<dbReference type="PRINTS" id="PR00508">
    <property type="entry name" value="S21N4MTFRASE"/>
</dbReference>
<dbReference type="RefSeq" id="WP_011940097.1">
    <property type="nucleotide sequence ID" value="NC_009483.1"/>
</dbReference>
<dbReference type="Proteomes" id="UP000006695">
    <property type="component" value="Chromosome"/>
</dbReference>
<organism evidence="5 6">
    <name type="scientific">Geotalea uraniireducens (strain Rf4)</name>
    <name type="common">Geobacter uraniireducens</name>
    <dbReference type="NCBI Taxonomy" id="351605"/>
    <lineage>
        <taxon>Bacteria</taxon>
        <taxon>Pseudomonadati</taxon>
        <taxon>Thermodesulfobacteriota</taxon>
        <taxon>Desulfuromonadia</taxon>
        <taxon>Geobacterales</taxon>
        <taxon>Geobacteraceae</taxon>
        <taxon>Geotalea</taxon>
    </lineage>
</organism>
<keyword evidence="6" id="KW-1185">Reference proteome</keyword>
<dbReference type="InterPro" id="IPR002052">
    <property type="entry name" value="DNA_methylase_N6_adenine_CS"/>
</dbReference>
<dbReference type="InterPro" id="IPR001091">
    <property type="entry name" value="RM_Methyltransferase"/>
</dbReference>
<dbReference type="OrthoDB" id="3197274at2"/>
<dbReference type="InterPro" id="IPR029063">
    <property type="entry name" value="SAM-dependent_MTases_sf"/>
</dbReference>
<evidence type="ECO:0000256" key="3">
    <source>
        <dbReference type="ARBA" id="ARBA00022679"/>
    </source>
</evidence>
<reference evidence="5 6" key="1">
    <citation type="submission" date="2007-05" db="EMBL/GenBank/DDBJ databases">
        <title>Complete sequence of Geobacter uraniireducens Rf4.</title>
        <authorList>
            <consortium name="US DOE Joint Genome Institute"/>
            <person name="Copeland A."/>
            <person name="Lucas S."/>
            <person name="Lapidus A."/>
            <person name="Barry K."/>
            <person name="Detter J.C."/>
            <person name="Glavina del Rio T."/>
            <person name="Hammon N."/>
            <person name="Israni S."/>
            <person name="Dalin E."/>
            <person name="Tice H."/>
            <person name="Pitluck S."/>
            <person name="Chertkov O."/>
            <person name="Brettin T."/>
            <person name="Bruce D."/>
            <person name="Han C."/>
            <person name="Schmutz J."/>
            <person name="Larimer F."/>
            <person name="Land M."/>
            <person name="Hauser L."/>
            <person name="Kyrpides N."/>
            <person name="Mikhailova N."/>
            <person name="Shelobolina E."/>
            <person name="Aklujkar M."/>
            <person name="Lovley D."/>
            <person name="Richardson P."/>
        </authorList>
    </citation>
    <scope>NUCLEOTIDE SEQUENCE [LARGE SCALE GENOMIC DNA]</scope>
    <source>
        <strain evidence="6">ATCC BAA-1134 / JCM 13001 / Rf4</strain>
    </source>
</reference>
<evidence type="ECO:0000313" key="6">
    <source>
        <dbReference type="Proteomes" id="UP000006695"/>
    </source>
</evidence>
<dbReference type="PROSITE" id="PS00092">
    <property type="entry name" value="N6_MTASE"/>
    <property type="match status" value="1"/>
</dbReference>
<dbReference type="GO" id="GO:0032259">
    <property type="term" value="P:methylation"/>
    <property type="evidence" value="ECO:0007669"/>
    <property type="project" value="UniProtKB-KW"/>
</dbReference>
<dbReference type="HOGENOM" id="CLU_029912_0_0_7"/>
<dbReference type="EMBL" id="CP000698">
    <property type="protein sequence ID" value="ABQ27434.1"/>
    <property type="molecule type" value="Genomic_DNA"/>
</dbReference>
<dbReference type="InterPro" id="IPR002941">
    <property type="entry name" value="DNA_methylase_N4/N6"/>
</dbReference>
<keyword evidence="3" id="KW-0808">Transferase</keyword>
<name>A5G6L6_GEOUR</name>
<dbReference type="SUPFAM" id="SSF53335">
    <property type="entry name" value="S-adenosyl-L-methionine-dependent methyltransferases"/>
    <property type="match status" value="2"/>
</dbReference>
<sequence>MPTASRRKYSRYDQQELPLMGSLSSYVNAQQSGELDISSIDADIINTHLGILIPDTFPARHNLHKYWGKKPANVFSKCISFFSKEGELVLDPFCGSGITVVEAIIEKRKAVGFDLNPFAVYLTETLIAGNKCEEIDHAAATIMAELLPHLYDIYGSRCILCGAEVIPRSFGWHKEELVSVRYNCTKCKKKLEHLPTDEDLRKASAQYEVSCPDMEMYYGWEMQKLKRRKIEKFSDLFTPRNLLVLSRLWSLISQVEDEVCQRFLKLTFTANLAQSSRMIADYKENAGGPSWKINCYWLPADWQELNVLHYFKNRLVRTKAAVNELKEVLPDNAANWGKVLIHDSRKKFASLQDNSVDYILTDPPYGGEGIQYGELSMLWNLWLGFHEDLDAEVAFNPYRNKSEVDYAAGLKKVFAEAYRLLKPGRWMSVTFNNKDIKVWNSLISACKDSGFELVVVAPIRRSAPSLTESVMTKAPKSDVLIHFRKPDGSIKRHVFSKGLFNVFDETLRLTHEIVYKKGFAHSSDILDALTVEWFTFQYSVENGKTDGELTLHTVNDVLAQSSQFKCLHKISKQIDEKFWIHANRGDANHEIAVNTD</sequence>
<dbReference type="REBASE" id="15276">
    <property type="entry name" value="M.GurRORF3275P"/>
</dbReference>
<feature type="domain" description="DNA methylase N-4/N-6" evidence="4">
    <location>
        <begin position="64"/>
        <end position="123"/>
    </location>
</feature>
<evidence type="ECO:0000313" key="5">
    <source>
        <dbReference type="EMBL" id="ABQ27434.1"/>
    </source>
</evidence>
<protein>
    <submittedName>
        <fullName evidence="5">Adenine-specific DNA methylase containing a Zn-ribbon-like protein</fullName>
    </submittedName>
</protein>
<dbReference type="Gene3D" id="3.40.50.150">
    <property type="entry name" value="Vaccinia Virus protein VP39"/>
    <property type="match status" value="2"/>
</dbReference>
<evidence type="ECO:0000256" key="1">
    <source>
        <dbReference type="ARBA" id="ARBA00006594"/>
    </source>
</evidence>
<keyword evidence="2 5" id="KW-0489">Methyltransferase</keyword>
<dbReference type="AlphaFoldDB" id="A5G6L6"/>
<evidence type="ECO:0000256" key="2">
    <source>
        <dbReference type="ARBA" id="ARBA00022603"/>
    </source>
</evidence>
<dbReference type="GO" id="GO:0003677">
    <property type="term" value="F:DNA binding"/>
    <property type="evidence" value="ECO:0007669"/>
    <property type="project" value="InterPro"/>
</dbReference>
<proteinExistence type="inferred from homology"/>
<comment type="similarity">
    <text evidence="1">Belongs to the N(4)/N(6)-methyltransferase family.</text>
</comment>